<sequence>MTKGCWKPAKEKYGVAISCFNSVSVRFALPLEIGDTVQILEEFWTSGNQATWLRGCTFSNKNRKGIFPACFIRTKECTVENEGPYETVTPVEDAIIKELTYTLREWNEQWKTLFVKRKTSFQTILLVMGELAKNRSKLVSNTLTKEQALALKHQVVTMIDWGNGQLGMDLVPRVEYRQADPDKVSVVELFRIHERSVKNCQGALRRASIISQTSQGRPGGMVKVKSHEDPGEAIHHLVVNLCSFACSVGDYAEVMLYLYDNTESRMLSERAVMCFFASGQRASSDKSSNVLFTDLSSEDLKKDLYLVLQIFRKGRLITEGSIKKVATFQYRRPWGVSVMYLKDMFQRKSENEVEKFLRVQTCVDNDNFYNMHEVLIKKQTHMTGKNSVTDKQNPQGVTLSLRLLEGDIRSVKIEHPILFNKGLIMTQRMGFPDIINPGECRNDLYLTLCGAEFDRGSKTASKNVEVRVSVYNQRYEPIEGCILSANGHVMSTNFLSYVLYHNNTPKWNETIRLSIPNEKFNTSHIRLEICHCSNRDRAEKKLYGFAFLSVTLNSTVTRLDGKYDLCIYKVEDSGKIKNYLTFPCQRDDFNDPNKMPTIPSNLPFPHSNKEYITVETFLVSSKFTQKGKSSETDTMEKKYDIHI</sequence>
<accession>A0AAV4D961</accession>
<dbReference type="GO" id="GO:0005737">
    <property type="term" value="C:cytoplasm"/>
    <property type="evidence" value="ECO:0007669"/>
    <property type="project" value="UniProtKB-SubCell"/>
</dbReference>
<evidence type="ECO:0000259" key="4">
    <source>
        <dbReference type="PROSITE" id="PS51650"/>
    </source>
</evidence>
<dbReference type="Gene3D" id="2.30.30.40">
    <property type="entry name" value="SH3 Domains"/>
    <property type="match status" value="1"/>
</dbReference>
<dbReference type="GO" id="GO:0031267">
    <property type="term" value="F:small GTPase binding"/>
    <property type="evidence" value="ECO:0007669"/>
    <property type="project" value="TreeGrafter"/>
</dbReference>
<evidence type="ECO:0000256" key="2">
    <source>
        <dbReference type="ARBA" id="ARBA00022490"/>
    </source>
</evidence>
<comment type="similarity">
    <text evidence="3">Belongs to the DOCK family.</text>
</comment>
<keyword evidence="2" id="KW-0963">Cytoplasm</keyword>
<proteinExistence type="inferred from homology"/>
<gene>
    <name evidence="5" type="ORF">PoB_006700500</name>
</gene>
<name>A0AAV4D961_9GAST</name>
<dbReference type="EMBL" id="BLXT01007619">
    <property type="protein sequence ID" value="GFO40500.1"/>
    <property type="molecule type" value="Genomic_DNA"/>
</dbReference>
<dbReference type="InterPro" id="IPR042455">
    <property type="entry name" value="DOCK_N_sub1"/>
</dbReference>
<evidence type="ECO:0000256" key="3">
    <source>
        <dbReference type="PROSITE-ProRule" id="PRU00983"/>
    </source>
</evidence>
<reference evidence="5 6" key="1">
    <citation type="journal article" date="2021" name="Elife">
        <title>Chloroplast acquisition without the gene transfer in kleptoplastic sea slugs, Plakobranchus ocellatus.</title>
        <authorList>
            <person name="Maeda T."/>
            <person name="Takahashi S."/>
            <person name="Yoshida T."/>
            <person name="Shimamura S."/>
            <person name="Takaki Y."/>
            <person name="Nagai Y."/>
            <person name="Toyoda A."/>
            <person name="Suzuki Y."/>
            <person name="Arimoto A."/>
            <person name="Ishii H."/>
            <person name="Satoh N."/>
            <person name="Nishiyama T."/>
            <person name="Hasebe M."/>
            <person name="Maruyama T."/>
            <person name="Minagawa J."/>
            <person name="Obokata J."/>
            <person name="Shigenobu S."/>
        </authorList>
    </citation>
    <scope>NUCLEOTIDE SEQUENCE [LARGE SCALE GENOMIC DNA]</scope>
</reference>
<dbReference type="GO" id="GO:0005085">
    <property type="term" value="F:guanyl-nucleotide exchange factor activity"/>
    <property type="evidence" value="ECO:0007669"/>
    <property type="project" value="InterPro"/>
</dbReference>
<evidence type="ECO:0000313" key="6">
    <source>
        <dbReference type="Proteomes" id="UP000735302"/>
    </source>
</evidence>
<dbReference type="Proteomes" id="UP000735302">
    <property type="component" value="Unassembled WGS sequence"/>
</dbReference>
<dbReference type="InterPro" id="IPR032376">
    <property type="entry name" value="DOCK_N"/>
</dbReference>
<dbReference type="InterPro" id="IPR027007">
    <property type="entry name" value="C2_DOCK-type_domain"/>
</dbReference>
<feature type="domain" description="C2 DOCK-type" evidence="4">
    <location>
        <begin position="441"/>
        <end position="619"/>
    </location>
</feature>
<dbReference type="AlphaFoldDB" id="A0AAV4D961"/>
<protein>
    <submittedName>
        <fullName evidence="5">Dedicator of cytokinesis protein 3</fullName>
    </submittedName>
</protein>
<dbReference type="PANTHER" id="PTHR45653">
    <property type="entry name" value="DEDICATOR OF CYTOKINESIS"/>
    <property type="match status" value="1"/>
</dbReference>
<dbReference type="Gene3D" id="1.20.1270.350">
    <property type="entry name" value="Dedicator of cytokinesis N-terminal subdomain"/>
    <property type="match status" value="1"/>
</dbReference>
<dbReference type="GO" id="GO:0007264">
    <property type="term" value="P:small GTPase-mediated signal transduction"/>
    <property type="evidence" value="ECO:0007669"/>
    <property type="project" value="InterPro"/>
</dbReference>
<dbReference type="Pfam" id="PF16172">
    <property type="entry name" value="DOCK_N"/>
    <property type="match status" value="2"/>
</dbReference>
<dbReference type="PROSITE" id="PS51650">
    <property type="entry name" value="C2_DOCK"/>
    <property type="match status" value="1"/>
</dbReference>
<dbReference type="Pfam" id="PF14429">
    <property type="entry name" value="DOCK-C2"/>
    <property type="match status" value="1"/>
</dbReference>
<organism evidence="5 6">
    <name type="scientific">Plakobranchus ocellatus</name>
    <dbReference type="NCBI Taxonomy" id="259542"/>
    <lineage>
        <taxon>Eukaryota</taxon>
        <taxon>Metazoa</taxon>
        <taxon>Spiralia</taxon>
        <taxon>Lophotrochozoa</taxon>
        <taxon>Mollusca</taxon>
        <taxon>Gastropoda</taxon>
        <taxon>Heterobranchia</taxon>
        <taxon>Euthyneura</taxon>
        <taxon>Panpulmonata</taxon>
        <taxon>Sacoglossa</taxon>
        <taxon>Placobranchoidea</taxon>
        <taxon>Plakobranchidae</taxon>
        <taxon>Plakobranchus</taxon>
    </lineage>
</organism>
<evidence type="ECO:0000313" key="5">
    <source>
        <dbReference type="EMBL" id="GFO40500.1"/>
    </source>
</evidence>
<dbReference type="GO" id="GO:0005886">
    <property type="term" value="C:plasma membrane"/>
    <property type="evidence" value="ECO:0007669"/>
    <property type="project" value="TreeGrafter"/>
</dbReference>
<dbReference type="SUPFAM" id="SSF49562">
    <property type="entry name" value="C2 domain (Calcium/lipid-binding domain, CaLB)"/>
    <property type="match status" value="1"/>
</dbReference>
<dbReference type="Gene3D" id="2.60.40.150">
    <property type="entry name" value="C2 domain"/>
    <property type="match status" value="1"/>
</dbReference>
<dbReference type="InterPro" id="IPR026791">
    <property type="entry name" value="DOCK"/>
</dbReference>
<evidence type="ECO:0000256" key="1">
    <source>
        <dbReference type="ARBA" id="ARBA00004496"/>
    </source>
</evidence>
<dbReference type="InterPro" id="IPR035892">
    <property type="entry name" value="C2_domain_sf"/>
</dbReference>
<dbReference type="PANTHER" id="PTHR45653:SF12">
    <property type="entry name" value="SPONGE, ISOFORM E"/>
    <property type="match status" value="1"/>
</dbReference>
<comment type="caution">
    <text evidence="5">The sequence shown here is derived from an EMBL/GenBank/DDBJ whole genome shotgun (WGS) entry which is preliminary data.</text>
</comment>
<keyword evidence="6" id="KW-1185">Reference proteome</keyword>
<comment type="subcellular location">
    <subcellularLocation>
        <location evidence="1">Cytoplasm</location>
    </subcellularLocation>
</comment>